<name>A0A9W5LID1_9BACI</name>
<evidence type="ECO:0000313" key="2">
    <source>
        <dbReference type="Proteomes" id="UP000011182"/>
    </source>
</evidence>
<evidence type="ECO:0000313" key="1">
    <source>
        <dbReference type="EMBL" id="ELS61222.1"/>
    </source>
</evidence>
<proteinExistence type="predicted"/>
<comment type="caution">
    <text evidence="1">The sequence shown here is derived from an EMBL/GenBank/DDBJ whole genome shotgun (WGS) entry which is preliminary data.</text>
</comment>
<dbReference type="AlphaFoldDB" id="A0A9W5LID1"/>
<organism evidence="1 2">
    <name type="scientific">Bacillus inaquosorum KCTC 13429</name>
    <dbReference type="NCBI Taxonomy" id="1236548"/>
    <lineage>
        <taxon>Bacteria</taxon>
        <taxon>Bacillati</taxon>
        <taxon>Bacillota</taxon>
        <taxon>Bacilli</taxon>
        <taxon>Bacillales</taxon>
        <taxon>Bacillaceae</taxon>
        <taxon>Bacillus</taxon>
    </lineage>
</organism>
<sequence length="37" mass="4123">MLKNKAAHLDWDRINPDAVHSRAAAVLPIKEMAPTLK</sequence>
<accession>A0A9W5LID1</accession>
<dbReference type="EMBL" id="AMXN01000004">
    <property type="protein sequence ID" value="ELS61222.1"/>
    <property type="molecule type" value="Genomic_DNA"/>
</dbReference>
<keyword evidence="2" id="KW-1185">Reference proteome</keyword>
<gene>
    <name evidence="1" type="ORF">BSI_26840</name>
</gene>
<reference evidence="1 2" key="1">
    <citation type="journal article" date="2014" name="Syst. Appl. Microbiol.">
        <title>Genomic insights into the taxonomic status of the three subspecies of Bacillus subtilis.</title>
        <authorList>
            <person name="Yi H."/>
            <person name="Chun J."/>
            <person name="Cha C.J."/>
        </authorList>
    </citation>
    <scope>NUCLEOTIDE SEQUENCE [LARGE SCALE GENOMIC DNA]</scope>
    <source>
        <strain evidence="1 2">KCTC 13429</strain>
    </source>
</reference>
<protein>
    <submittedName>
        <fullName evidence="1">Uncharacterized protein</fullName>
    </submittedName>
</protein>
<dbReference type="Proteomes" id="UP000011182">
    <property type="component" value="Unassembled WGS sequence"/>
</dbReference>